<feature type="compositionally biased region" description="Basic residues" evidence="1">
    <location>
        <begin position="126"/>
        <end position="142"/>
    </location>
</feature>
<proteinExistence type="predicted"/>
<dbReference type="AlphaFoldDB" id="A0A9P9YHH9"/>
<feature type="compositionally biased region" description="Low complexity" evidence="1">
    <location>
        <begin position="97"/>
        <end position="106"/>
    </location>
</feature>
<feature type="region of interest" description="Disordered" evidence="1">
    <location>
        <begin position="519"/>
        <end position="555"/>
    </location>
</feature>
<dbReference type="Proteomes" id="UP001059596">
    <property type="component" value="Unassembled WGS sequence"/>
</dbReference>
<evidence type="ECO:0000313" key="2">
    <source>
        <dbReference type="EMBL" id="KAI8037074.1"/>
    </source>
</evidence>
<evidence type="ECO:0000256" key="1">
    <source>
        <dbReference type="SAM" id="MobiDB-lite"/>
    </source>
</evidence>
<feature type="compositionally biased region" description="Basic residues" evidence="1">
    <location>
        <begin position="573"/>
        <end position="583"/>
    </location>
</feature>
<evidence type="ECO:0000313" key="3">
    <source>
        <dbReference type="Proteomes" id="UP001059596"/>
    </source>
</evidence>
<feature type="compositionally biased region" description="Low complexity" evidence="1">
    <location>
        <begin position="451"/>
        <end position="465"/>
    </location>
</feature>
<reference evidence="2" key="1">
    <citation type="journal article" date="2023" name="Genome Biol. Evol.">
        <title>Long-read-based Genome Assembly of Drosophila gunungcola Reveals Fewer Chemosensory Genes in Flower-breeding Species.</title>
        <authorList>
            <person name="Negi A."/>
            <person name="Liao B.Y."/>
            <person name="Yeh S.D."/>
        </authorList>
    </citation>
    <scope>NUCLEOTIDE SEQUENCE</scope>
    <source>
        <strain evidence="2">Sukarami</strain>
    </source>
</reference>
<keyword evidence="3" id="KW-1185">Reference proteome</keyword>
<organism evidence="2 3">
    <name type="scientific">Drosophila gunungcola</name>
    <name type="common">fruit fly</name>
    <dbReference type="NCBI Taxonomy" id="103775"/>
    <lineage>
        <taxon>Eukaryota</taxon>
        <taxon>Metazoa</taxon>
        <taxon>Ecdysozoa</taxon>
        <taxon>Arthropoda</taxon>
        <taxon>Hexapoda</taxon>
        <taxon>Insecta</taxon>
        <taxon>Pterygota</taxon>
        <taxon>Neoptera</taxon>
        <taxon>Endopterygota</taxon>
        <taxon>Diptera</taxon>
        <taxon>Brachycera</taxon>
        <taxon>Muscomorpha</taxon>
        <taxon>Ephydroidea</taxon>
        <taxon>Drosophilidae</taxon>
        <taxon>Drosophila</taxon>
        <taxon>Sophophora</taxon>
    </lineage>
</organism>
<feature type="compositionally biased region" description="Polar residues" evidence="1">
    <location>
        <begin position="107"/>
        <end position="117"/>
    </location>
</feature>
<sequence length="751" mass="81284">MIKPFKCFGLMQRRFLLSDLLQDDMPHHNSGQLSQLSQLSHLSHLSQLGQHHQSMDQCGLTQAGLEEYNNRSSSYYDQTAFHHQKQASYAQSEGYHSYVSSSDSTSATPFLDNNSVAPSPIPLLARHSHSHSHSHSHGHAHSHGNSSASASASSSSSSNNNSLSNGNSSTNNNNSSESTSSTETLKWLGSMSDISEASHATGYSAIAESVASSQLIVHSSRVLTPKRHHSESVLYLHDNESAAPSPSSPTGSTSSTTIAEEDVAPPVVQQQQQQPLRIQHRHSPSYPPPSKLQLSLGKSEARSCSTPNMGEQSQSPTNSIDSYRSNHRLFPVSTYTEPVHSNTSQLPVITPAGATVQPTWHSVAERINDFERSQLGEPPKFAYLEPSKTHRLSNPALKALQKNAVQSYVERQQQQQKEEQQLLRPLSQSYQALHVERKSLPNNLSPIMVGLPTRSSSSSTRDCSSPTPPPPPPRTGSLLPHLLRRSSSASDYADFRELHQAQGQVKAPSIRNISNAEKMSFNDCGMPPPPPPPRGGRVSGVSGVPARRTSSATEYAPMRDKLLLQQAAALAHQQHHPQQHRHGAAVPPERPPKHPNLRVPSPELPPPPQSELDTTYTFDEPLPPPPPPEVLQPRPPPSPNRRNSFAGPSTATATATTTSIRRTAYAAPLAAAPKVPPLVPKKPTSLQHKHLANGGGGVGGSRKRPHHTTPQPIPENVASLGAPPPPLLPRARSAAHDNVIASNLESNQQKR</sequence>
<accession>A0A9P9YHH9</accession>
<feature type="region of interest" description="Disordered" evidence="1">
    <location>
        <begin position="568"/>
        <end position="751"/>
    </location>
</feature>
<comment type="caution">
    <text evidence="2">The sequence shown here is derived from an EMBL/GenBank/DDBJ whole genome shotgun (WGS) entry which is preliminary data.</text>
</comment>
<feature type="compositionally biased region" description="Polar residues" evidence="1">
    <location>
        <begin position="302"/>
        <end position="323"/>
    </location>
</feature>
<feature type="compositionally biased region" description="Low complexity" evidence="1">
    <location>
        <begin position="265"/>
        <end position="275"/>
    </location>
</feature>
<dbReference type="EMBL" id="JAMKOV010000014">
    <property type="protein sequence ID" value="KAI8037074.1"/>
    <property type="molecule type" value="Genomic_DNA"/>
</dbReference>
<feature type="region of interest" description="Disordered" evidence="1">
    <location>
        <begin position="265"/>
        <end position="324"/>
    </location>
</feature>
<protein>
    <submittedName>
        <fullName evidence="2">Uncharacterized protein</fullName>
    </submittedName>
</protein>
<feature type="compositionally biased region" description="Low complexity" evidence="1">
    <location>
        <begin position="143"/>
        <end position="182"/>
    </location>
</feature>
<gene>
    <name evidence="2" type="ORF">M5D96_010393</name>
</gene>
<feature type="region of interest" description="Disordered" evidence="1">
    <location>
        <begin position="443"/>
        <end position="480"/>
    </location>
</feature>
<feature type="compositionally biased region" description="Low complexity" evidence="1">
    <location>
        <begin position="640"/>
        <end position="673"/>
    </location>
</feature>
<feature type="compositionally biased region" description="Pro residues" evidence="1">
    <location>
        <begin position="621"/>
        <end position="639"/>
    </location>
</feature>
<feature type="region of interest" description="Disordered" evidence="1">
    <location>
        <begin position="97"/>
        <end position="184"/>
    </location>
</feature>
<feature type="compositionally biased region" description="Polar residues" evidence="1">
    <location>
        <begin position="740"/>
        <end position="751"/>
    </location>
</feature>
<feature type="compositionally biased region" description="Low complexity" evidence="1">
    <location>
        <begin position="535"/>
        <end position="545"/>
    </location>
</feature>
<name>A0A9P9YHH9_9MUSC</name>